<keyword evidence="6 7" id="KW-0349">Heme</keyword>
<dbReference type="PANTHER" id="PTHR24305">
    <property type="entry name" value="CYTOCHROME P450"/>
    <property type="match status" value="1"/>
</dbReference>
<accession>A0A7R7XW42</accession>
<keyword evidence="9" id="KW-1185">Reference proteome</keyword>
<dbReference type="InterPro" id="IPR036396">
    <property type="entry name" value="Cyt_P450_sf"/>
</dbReference>
<sequence>MMWMTILAVPALYGLHSFASLLHNRSLARKTKLPYILFPVFEANLFYLALFGTRWFQYVIANWLPDSLADHIHDSVFRNRWAVKDRMAKGYGGVYLYVTPGGISCNVADADVVEQVVKARHSFLKPVKHLEAFDIYGSSIFTSEGSQWSYHHRNTAPAFNEKNNALVWTEGIRQASEMAEYWGEIYSNPASSVSGFVVPDTREDILKLSLNIICGAGFGVKLPFRPASKAMADDAKDLFKDAATPSSGYSYTFRGVMEYINRSMMSVFVANGILPKWLPRFAVPFLKKDFAAHEDLGNYLHALVKDAEKSESETHNLLERVVRSRREEQEITTKRNPGLSDAEILGNVFIFSIAGHETTATTLRFTLALLAIHSDVQEELYNELQTVLRDEPVDPAEWDYATVFPRLVTPLCIMLETLRLYPPVPSIPKLTASSGADITYNDEIHHLPPDVRVNLNGNAIHYSEKYWGPDANVFNPSRWDKRNVESYLARNDCIQGLSGPGLESQEIHKPERGAYVPFSDGMRGCIGRKFAQVEFIATLAVLFRRYQVTPTKLQGESTDDARRRVEKALHESSVLLTLAITEKVSLSFRRRDAA</sequence>
<dbReference type="GeneID" id="64978515"/>
<keyword evidence="7" id="KW-0503">Monooxygenase</keyword>
<dbReference type="GO" id="GO:0004497">
    <property type="term" value="F:monooxygenase activity"/>
    <property type="evidence" value="ECO:0007669"/>
    <property type="project" value="UniProtKB-KW"/>
</dbReference>
<dbReference type="Proteomes" id="UP000654913">
    <property type="component" value="Chromosome 7"/>
</dbReference>
<dbReference type="RefSeq" id="XP_041560703.1">
    <property type="nucleotide sequence ID" value="XM_041694921.1"/>
</dbReference>
<reference evidence="8" key="1">
    <citation type="submission" date="2021-01" db="EMBL/GenBank/DDBJ databases">
        <authorList>
            <consortium name="Aspergillus puulaauensis MK2 genome sequencing consortium"/>
            <person name="Kazuki M."/>
            <person name="Futagami T."/>
        </authorList>
    </citation>
    <scope>NUCLEOTIDE SEQUENCE</scope>
    <source>
        <strain evidence="8">MK2</strain>
    </source>
</reference>
<dbReference type="InterPro" id="IPR002401">
    <property type="entry name" value="Cyt_P450_E_grp-I"/>
</dbReference>
<evidence type="ECO:0000313" key="9">
    <source>
        <dbReference type="Proteomes" id="UP000654913"/>
    </source>
</evidence>
<dbReference type="EMBL" id="AP024449">
    <property type="protein sequence ID" value="BCS28517.1"/>
    <property type="molecule type" value="Genomic_DNA"/>
</dbReference>
<dbReference type="GO" id="GO:0016705">
    <property type="term" value="F:oxidoreductase activity, acting on paired donors, with incorporation or reduction of molecular oxygen"/>
    <property type="evidence" value="ECO:0007669"/>
    <property type="project" value="InterPro"/>
</dbReference>
<evidence type="ECO:0000256" key="2">
    <source>
        <dbReference type="ARBA" id="ARBA00010617"/>
    </source>
</evidence>
<dbReference type="InterPro" id="IPR017972">
    <property type="entry name" value="Cyt_P450_CS"/>
</dbReference>
<dbReference type="PRINTS" id="PR00385">
    <property type="entry name" value="P450"/>
</dbReference>
<dbReference type="PROSITE" id="PS00086">
    <property type="entry name" value="CYTOCHROME_P450"/>
    <property type="match status" value="1"/>
</dbReference>
<dbReference type="AlphaFoldDB" id="A0A7R7XW42"/>
<dbReference type="OrthoDB" id="1470350at2759"/>
<evidence type="ECO:0000256" key="3">
    <source>
        <dbReference type="ARBA" id="ARBA00022723"/>
    </source>
</evidence>
<dbReference type="PANTHER" id="PTHR24305:SF166">
    <property type="entry name" value="CYTOCHROME P450 12A4, MITOCHONDRIAL-RELATED"/>
    <property type="match status" value="1"/>
</dbReference>
<dbReference type="InterPro" id="IPR050121">
    <property type="entry name" value="Cytochrome_P450_monoxygenase"/>
</dbReference>
<evidence type="ECO:0000313" key="8">
    <source>
        <dbReference type="EMBL" id="BCS28517.1"/>
    </source>
</evidence>
<keyword evidence="4 7" id="KW-0560">Oxidoreductase</keyword>
<dbReference type="CDD" id="cd11070">
    <property type="entry name" value="CYP56-like"/>
    <property type="match status" value="1"/>
</dbReference>
<evidence type="ECO:0000256" key="1">
    <source>
        <dbReference type="ARBA" id="ARBA00001971"/>
    </source>
</evidence>
<comment type="similarity">
    <text evidence="2 7">Belongs to the cytochrome P450 family.</text>
</comment>
<reference evidence="8" key="2">
    <citation type="submission" date="2021-02" db="EMBL/GenBank/DDBJ databases">
        <title>Aspergillus puulaauensis MK2 genome sequence.</title>
        <authorList>
            <person name="Futagami T."/>
            <person name="Mori K."/>
            <person name="Kadooka C."/>
            <person name="Tanaka T."/>
        </authorList>
    </citation>
    <scope>NUCLEOTIDE SEQUENCE</scope>
    <source>
        <strain evidence="8">MK2</strain>
    </source>
</reference>
<dbReference type="GO" id="GO:0020037">
    <property type="term" value="F:heme binding"/>
    <property type="evidence" value="ECO:0007669"/>
    <property type="project" value="InterPro"/>
</dbReference>
<dbReference type="SUPFAM" id="SSF48264">
    <property type="entry name" value="Cytochrome P450"/>
    <property type="match status" value="1"/>
</dbReference>
<name>A0A7R7XW42_9EURO</name>
<dbReference type="InterPro" id="IPR001128">
    <property type="entry name" value="Cyt_P450"/>
</dbReference>
<gene>
    <name evidence="8" type="ORF">APUU_70088S</name>
</gene>
<evidence type="ECO:0000256" key="5">
    <source>
        <dbReference type="ARBA" id="ARBA00023004"/>
    </source>
</evidence>
<dbReference type="KEGG" id="apuu:APUU_70088S"/>
<evidence type="ECO:0000256" key="4">
    <source>
        <dbReference type="ARBA" id="ARBA00023002"/>
    </source>
</evidence>
<dbReference type="Pfam" id="PF00067">
    <property type="entry name" value="p450"/>
    <property type="match status" value="1"/>
</dbReference>
<evidence type="ECO:0008006" key="10">
    <source>
        <dbReference type="Google" id="ProtNLM"/>
    </source>
</evidence>
<dbReference type="PRINTS" id="PR00463">
    <property type="entry name" value="EP450I"/>
</dbReference>
<comment type="cofactor">
    <cofactor evidence="1 6">
        <name>heme</name>
        <dbReference type="ChEBI" id="CHEBI:30413"/>
    </cofactor>
</comment>
<evidence type="ECO:0000256" key="7">
    <source>
        <dbReference type="RuleBase" id="RU000461"/>
    </source>
</evidence>
<proteinExistence type="inferred from homology"/>
<keyword evidence="3 6" id="KW-0479">Metal-binding</keyword>
<dbReference type="Gene3D" id="1.10.630.10">
    <property type="entry name" value="Cytochrome P450"/>
    <property type="match status" value="1"/>
</dbReference>
<dbReference type="GO" id="GO:0005506">
    <property type="term" value="F:iron ion binding"/>
    <property type="evidence" value="ECO:0007669"/>
    <property type="project" value="InterPro"/>
</dbReference>
<evidence type="ECO:0000256" key="6">
    <source>
        <dbReference type="PIRSR" id="PIRSR602401-1"/>
    </source>
</evidence>
<protein>
    <recommendedName>
        <fullName evidence="10">Cytochrome P450</fullName>
    </recommendedName>
</protein>
<feature type="binding site" description="axial binding residue" evidence="6">
    <location>
        <position position="525"/>
    </location>
    <ligand>
        <name>heme</name>
        <dbReference type="ChEBI" id="CHEBI:30413"/>
    </ligand>
    <ligandPart>
        <name>Fe</name>
        <dbReference type="ChEBI" id="CHEBI:18248"/>
    </ligandPart>
</feature>
<organism evidence="8 9">
    <name type="scientific">Aspergillus puulaauensis</name>
    <dbReference type="NCBI Taxonomy" id="1220207"/>
    <lineage>
        <taxon>Eukaryota</taxon>
        <taxon>Fungi</taxon>
        <taxon>Dikarya</taxon>
        <taxon>Ascomycota</taxon>
        <taxon>Pezizomycotina</taxon>
        <taxon>Eurotiomycetes</taxon>
        <taxon>Eurotiomycetidae</taxon>
        <taxon>Eurotiales</taxon>
        <taxon>Aspergillaceae</taxon>
        <taxon>Aspergillus</taxon>
    </lineage>
</organism>
<keyword evidence="5 6" id="KW-0408">Iron</keyword>